<protein>
    <recommendedName>
        <fullName evidence="2">PF03932 family protein CutC</fullName>
    </recommendedName>
</protein>
<organism evidence="3 4">
    <name type="scientific">Phyllobacterium brassicacearum</name>
    <dbReference type="NCBI Taxonomy" id="314235"/>
    <lineage>
        <taxon>Bacteria</taxon>
        <taxon>Pseudomonadati</taxon>
        <taxon>Pseudomonadota</taxon>
        <taxon>Alphaproteobacteria</taxon>
        <taxon>Hyphomicrobiales</taxon>
        <taxon>Phyllobacteriaceae</taxon>
        <taxon>Phyllobacterium</taxon>
    </lineage>
</organism>
<sequence length="242" mass="25656">MSVLLEVCVDSSEGLAAAINGGADRVELCSALELGGLTPTPGLIRQAAVSPIPIYAMIRPRPGNFVFSEADIDAMLHEIDAVRSAGLAGVVLGANLADGQLDHTTLDRLMRQCDGLGVTLHRAFDLVPDLTEAVEIIIELGFERILTSGRSLTAFAGIDDLEQTFEVSNGRIKVMPGSGINISNAGALLDRIPFGEIHSSCASIMPPVSEAARRLGFETASQKQTSVDLVRALKNYCLSRQV</sequence>
<name>A0A2P7BTN6_9HYPH</name>
<dbReference type="Pfam" id="PF03932">
    <property type="entry name" value="CutC"/>
    <property type="match status" value="1"/>
</dbReference>
<dbReference type="GO" id="GO:0005507">
    <property type="term" value="F:copper ion binding"/>
    <property type="evidence" value="ECO:0007669"/>
    <property type="project" value="TreeGrafter"/>
</dbReference>
<comment type="subcellular location">
    <subcellularLocation>
        <location evidence="2">Cytoplasm</location>
    </subcellularLocation>
</comment>
<dbReference type="RefSeq" id="WP_106710141.1">
    <property type="nucleotide sequence ID" value="NZ_PGGO01000003.1"/>
</dbReference>
<proteinExistence type="inferred from homology"/>
<comment type="caution">
    <text evidence="2">Once thought to be involved in copper homeostasis, experiments in E.coli have shown this is not the case.</text>
</comment>
<dbReference type="EMBL" id="PGGO01000003">
    <property type="protein sequence ID" value="PSH69839.1"/>
    <property type="molecule type" value="Genomic_DNA"/>
</dbReference>
<dbReference type="OrthoDB" id="9815677at2"/>
<dbReference type="PANTHER" id="PTHR12598:SF0">
    <property type="entry name" value="COPPER HOMEOSTASIS PROTEIN CUTC HOMOLOG"/>
    <property type="match status" value="1"/>
</dbReference>
<comment type="caution">
    <text evidence="3">The sequence shown here is derived from an EMBL/GenBank/DDBJ whole genome shotgun (WGS) entry which is preliminary data.</text>
</comment>
<accession>A0A2P7BTN6</accession>
<evidence type="ECO:0000256" key="1">
    <source>
        <dbReference type="ARBA" id="ARBA00007768"/>
    </source>
</evidence>
<dbReference type="HAMAP" id="MF_00795">
    <property type="entry name" value="CutC"/>
    <property type="match status" value="1"/>
</dbReference>
<gene>
    <name evidence="2" type="primary">cutC</name>
    <name evidence="3" type="ORF">CU102_06150</name>
</gene>
<evidence type="ECO:0000313" key="3">
    <source>
        <dbReference type="EMBL" id="PSH69839.1"/>
    </source>
</evidence>
<dbReference type="InterPro" id="IPR036822">
    <property type="entry name" value="CutC-like_dom_sf"/>
</dbReference>
<dbReference type="PANTHER" id="PTHR12598">
    <property type="entry name" value="COPPER HOMEOSTASIS PROTEIN CUTC"/>
    <property type="match status" value="1"/>
</dbReference>
<dbReference type="Proteomes" id="UP000241444">
    <property type="component" value="Unassembled WGS sequence"/>
</dbReference>
<dbReference type="InterPro" id="IPR005627">
    <property type="entry name" value="CutC-like"/>
</dbReference>
<reference evidence="4" key="1">
    <citation type="submission" date="2017-11" db="EMBL/GenBank/DDBJ databases">
        <authorList>
            <person name="Kuznetsova I."/>
            <person name="Sazanova A."/>
            <person name="Chirak E."/>
            <person name="Safronova V."/>
            <person name="Willems A."/>
        </authorList>
    </citation>
    <scope>NUCLEOTIDE SEQUENCE [LARGE SCALE GENOMIC DNA]</scope>
    <source>
        <strain evidence="4">STM 196</strain>
    </source>
</reference>
<dbReference type="Gene3D" id="3.20.20.380">
    <property type="entry name" value="Copper homeostasis (CutC) domain"/>
    <property type="match status" value="1"/>
</dbReference>
<dbReference type="GO" id="GO:0005737">
    <property type="term" value="C:cytoplasm"/>
    <property type="evidence" value="ECO:0007669"/>
    <property type="project" value="UniProtKB-SubCell"/>
</dbReference>
<evidence type="ECO:0000256" key="2">
    <source>
        <dbReference type="HAMAP-Rule" id="MF_00795"/>
    </source>
</evidence>
<comment type="similarity">
    <text evidence="1 2">Belongs to the CutC family.</text>
</comment>
<keyword evidence="2" id="KW-0963">Cytoplasm</keyword>
<dbReference type="AlphaFoldDB" id="A0A2P7BTN6"/>
<evidence type="ECO:0000313" key="4">
    <source>
        <dbReference type="Proteomes" id="UP000241444"/>
    </source>
</evidence>
<keyword evidence="4" id="KW-1185">Reference proteome</keyword>
<dbReference type="SUPFAM" id="SSF110395">
    <property type="entry name" value="CutC-like"/>
    <property type="match status" value="1"/>
</dbReference>